<keyword evidence="1" id="KW-0547">Nucleotide-binding</keyword>
<dbReference type="RefSeq" id="WP_113607916.1">
    <property type="nucleotide sequence ID" value="NZ_POAF01000008.1"/>
</dbReference>
<evidence type="ECO:0000259" key="5">
    <source>
        <dbReference type="PROSITE" id="PS51206"/>
    </source>
</evidence>
<dbReference type="InterPro" id="IPR004968">
    <property type="entry name" value="DNA_primase/NTPase_C"/>
</dbReference>
<evidence type="ECO:0000256" key="2">
    <source>
        <dbReference type="ARBA" id="ARBA00022801"/>
    </source>
</evidence>
<name>A0A365YBM6_9MICC</name>
<keyword evidence="7" id="KW-1185">Reference proteome</keyword>
<evidence type="ECO:0000256" key="3">
    <source>
        <dbReference type="ARBA" id="ARBA00022806"/>
    </source>
</evidence>
<dbReference type="Gene3D" id="3.40.50.300">
    <property type="entry name" value="P-loop containing nucleotide triphosphate hydrolases"/>
    <property type="match status" value="1"/>
</dbReference>
<sequence length="463" mass="51070">MTTPDYFLAEAFDSEPIAWDDNGLRSHQRIAARFNQRYAGHCKHVTGMGWHYYDGARWAEDKHAKHAHRLLQELLAVCWGEAMADKDLAADVRSCMTASGSNGVLELASKWLTASADEMDADPYLLNVSNGTLDLRTLELRPHNPADNLTKITRAGYDTTQASERWLRFLESSLPDPEVRHFLQRYIGSALIGRVRDHVLVVATGSGRNGKSVLADAVSHAMGDYGITASNDMLVTGRHGHKSASELSAQMDLRGARWAVMSELEKGAELAESTMKQLTGGDRITAKHMGQDRIQFDPSHSFFMLTNDLPKVDPTAQAVWARIRVVPFEVSFEGREDHALSEDLQLAADGILGWAVAGLFEYQQIGLDAPAKVMAATTDYRAENDTVKQFIADECVLTENAKVSRSELHHAYLAWARDNGAEQLTARAFAPRIAALQGITEGKTNGIRVWKGAGLKTDELPLD</sequence>
<comment type="caution">
    <text evidence="6">The sequence shown here is derived from an EMBL/GenBank/DDBJ whole genome shotgun (WGS) entry which is preliminary data.</text>
</comment>
<dbReference type="Pfam" id="PF19263">
    <property type="entry name" value="DUF5906"/>
    <property type="match status" value="1"/>
</dbReference>
<dbReference type="Pfam" id="PF03288">
    <property type="entry name" value="Pox_D5"/>
    <property type="match status" value="1"/>
</dbReference>
<dbReference type="SUPFAM" id="SSF52540">
    <property type="entry name" value="P-loop containing nucleoside triphosphate hydrolases"/>
    <property type="match status" value="1"/>
</dbReference>
<dbReference type="SMART" id="SM00885">
    <property type="entry name" value="D5_N"/>
    <property type="match status" value="1"/>
</dbReference>
<keyword evidence="3" id="KW-0347">Helicase</keyword>
<dbReference type="InterPro" id="IPR006500">
    <property type="entry name" value="Helicase_put_C_phage/plasmid"/>
</dbReference>
<dbReference type="PANTHER" id="PTHR35372">
    <property type="entry name" value="ATP BINDING PROTEIN-RELATED"/>
    <property type="match status" value="1"/>
</dbReference>
<keyword evidence="4" id="KW-0067">ATP-binding</keyword>
<evidence type="ECO:0000313" key="6">
    <source>
        <dbReference type="EMBL" id="RBL99393.1"/>
    </source>
</evidence>
<organism evidence="6 7">
    <name type="scientific">Glutamicibacter soli</name>
    <dbReference type="NCBI Taxonomy" id="453836"/>
    <lineage>
        <taxon>Bacteria</taxon>
        <taxon>Bacillati</taxon>
        <taxon>Actinomycetota</taxon>
        <taxon>Actinomycetes</taxon>
        <taxon>Micrococcales</taxon>
        <taxon>Micrococcaceae</taxon>
        <taxon>Glutamicibacter</taxon>
    </lineage>
</organism>
<proteinExistence type="predicted"/>
<gene>
    <name evidence="6" type="ORF">C1H84_15540</name>
</gene>
<dbReference type="NCBIfam" id="TIGR01613">
    <property type="entry name" value="primase_Cterm"/>
    <property type="match status" value="1"/>
</dbReference>
<dbReference type="InterPro" id="IPR051620">
    <property type="entry name" value="ORF904-like_C"/>
</dbReference>
<reference evidence="6 7" key="1">
    <citation type="submission" date="2018-01" db="EMBL/GenBank/DDBJ databases">
        <title>Glutamicibacter soli strain NHPC-3 Whole genome sequence and assembly.</title>
        <authorList>
            <person name="Choudhury P."/>
            <person name="Gupta D."/>
            <person name="Sengupta K."/>
            <person name="Jawed A."/>
            <person name="Sultana N."/>
            <person name="Saha P."/>
        </authorList>
    </citation>
    <scope>NUCLEOTIDE SEQUENCE [LARGE SCALE GENOMIC DNA]</scope>
    <source>
        <strain evidence="6 7">NHPC-3</strain>
    </source>
</reference>
<keyword evidence="2" id="KW-0378">Hydrolase</keyword>
<dbReference type="Pfam" id="PF08706">
    <property type="entry name" value="D5_N"/>
    <property type="match status" value="1"/>
</dbReference>
<dbReference type="InterPro" id="IPR014015">
    <property type="entry name" value="Helicase_SF3_DNA-vir"/>
</dbReference>
<dbReference type="PANTHER" id="PTHR35372:SF2">
    <property type="entry name" value="SF3 HELICASE DOMAIN-CONTAINING PROTEIN"/>
    <property type="match status" value="1"/>
</dbReference>
<evidence type="ECO:0000313" key="7">
    <source>
        <dbReference type="Proteomes" id="UP000252167"/>
    </source>
</evidence>
<dbReference type="InterPro" id="IPR045455">
    <property type="entry name" value="NrS-1_pol-like_helicase"/>
</dbReference>
<dbReference type="InterPro" id="IPR014818">
    <property type="entry name" value="Phage/plasmid_primase_P4_C"/>
</dbReference>
<protein>
    <recommendedName>
        <fullName evidence="5">SF3 helicase domain-containing protein</fullName>
    </recommendedName>
</protein>
<dbReference type="GO" id="GO:0005524">
    <property type="term" value="F:ATP binding"/>
    <property type="evidence" value="ECO:0007669"/>
    <property type="project" value="UniProtKB-KW"/>
</dbReference>
<dbReference type="GO" id="GO:0016787">
    <property type="term" value="F:hydrolase activity"/>
    <property type="evidence" value="ECO:0007669"/>
    <property type="project" value="UniProtKB-KW"/>
</dbReference>
<dbReference type="PROSITE" id="PS51206">
    <property type="entry name" value="SF3_HELICASE_1"/>
    <property type="match status" value="1"/>
</dbReference>
<dbReference type="AlphaFoldDB" id="A0A365YBM6"/>
<dbReference type="InterPro" id="IPR027417">
    <property type="entry name" value="P-loop_NTPase"/>
</dbReference>
<dbReference type="Proteomes" id="UP000252167">
    <property type="component" value="Unassembled WGS sequence"/>
</dbReference>
<evidence type="ECO:0000256" key="4">
    <source>
        <dbReference type="ARBA" id="ARBA00022840"/>
    </source>
</evidence>
<evidence type="ECO:0000256" key="1">
    <source>
        <dbReference type="ARBA" id="ARBA00022741"/>
    </source>
</evidence>
<accession>A0A365YBM6</accession>
<dbReference type="GO" id="GO:0004386">
    <property type="term" value="F:helicase activity"/>
    <property type="evidence" value="ECO:0007669"/>
    <property type="project" value="UniProtKB-KW"/>
</dbReference>
<dbReference type="EMBL" id="POAF01000008">
    <property type="protein sequence ID" value="RBL99393.1"/>
    <property type="molecule type" value="Genomic_DNA"/>
</dbReference>
<feature type="domain" description="SF3 helicase" evidence="5">
    <location>
        <begin position="178"/>
        <end position="341"/>
    </location>
</feature>